<organism evidence="1 2">
    <name type="scientific">Brachionus plicatilis</name>
    <name type="common">Marine rotifer</name>
    <name type="synonym">Brachionus muelleri</name>
    <dbReference type="NCBI Taxonomy" id="10195"/>
    <lineage>
        <taxon>Eukaryota</taxon>
        <taxon>Metazoa</taxon>
        <taxon>Spiralia</taxon>
        <taxon>Gnathifera</taxon>
        <taxon>Rotifera</taxon>
        <taxon>Eurotatoria</taxon>
        <taxon>Monogononta</taxon>
        <taxon>Pseudotrocha</taxon>
        <taxon>Ploima</taxon>
        <taxon>Brachionidae</taxon>
        <taxon>Brachionus</taxon>
    </lineage>
</organism>
<proteinExistence type="predicted"/>
<keyword evidence="2" id="KW-1185">Reference proteome</keyword>
<sequence>MKETLMPTKKPFKVDTGTVSRTSSNIEINNHERVHKNGNDMGKNKAKVKAKDRLEWKSKVMTHMFHKEFHNGKINWYKTAFKDFFFQQSNFQCLKQPKNHMHKFKYDIYILKGLFGIKNSINPELLLSKHHQSKKSRSSSKSLSVFNLELLISVLLLIKIGYGKIILCIREYSYSFKA</sequence>
<dbReference type="EMBL" id="REGN01000698">
    <property type="protein sequence ID" value="RNA39882.1"/>
    <property type="molecule type" value="Genomic_DNA"/>
</dbReference>
<reference evidence="1 2" key="1">
    <citation type="journal article" date="2018" name="Sci. Rep.">
        <title>Genomic signatures of local adaptation to the degree of environmental predictability in rotifers.</title>
        <authorList>
            <person name="Franch-Gras L."/>
            <person name="Hahn C."/>
            <person name="Garcia-Roger E.M."/>
            <person name="Carmona M.J."/>
            <person name="Serra M."/>
            <person name="Gomez A."/>
        </authorList>
    </citation>
    <scope>NUCLEOTIDE SEQUENCE [LARGE SCALE GENOMIC DNA]</scope>
    <source>
        <strain evidence="1">HYR1</strain>
    </source>
</reference>
<accession>A0A3M7SW04</accession>
<name>A0A3M7SW04_BRAPC</name>
<dbReference type="Proteomes" id="UP000276133">
    <property type="component" value="Unassembled WGS sequence"/>
</dbReference>
<dbReference type="AlphaFoldDB" id="A0A3M7SW04"/>
<evidence type="ECO:0000313" key="1">
    <source>
        <dbReference type="EMBL" id="RNA39882.1"/>
    </source>
</evidence>
<comment type="caution">
    <text evidence="1">The sequence shown here is derived from an EMBL/GenBank/DDBJ whole genome shotgun (WGS) entry which is preliminary data.</text>
</comment>
<protein>
    <submittedName>
        <fullName evidence="1">Uncharacterized protein</fullName>
    </submittedName>
</protein>
<evidence type="ECO:0000313" key="2">
    <source>
        <dbReference type="Proteomes" id="UP000276133"/>
    </source>
</evidence>
<gene>
    <name evidence="1" type="ORF">BpHYR1_012488</name>
</gene>